<dbReference type="InterPro" id="IPR036890">
    <property type="entry name" value="HATPase_C_sf"/>
</dbReference>
<dbReference type="Pfam" id="PF02518">
    <property type="entry name" value="HATPase_c"/>
    <property type="match status" value="1"/>
</dbReference>
<evidence type="ECO:0000313" key="6">
    <source>
        <dbReference type="Proteomes" id="UP000227088"/>
    </source>
</evidence>
<dbReference type="PRINTS" id="PR00344">
    <property type="entry name" value="BCTRLSENSOR"/>
</dbReference>
<dbReference type="InterPro" id="IPR003018">
    <property type="entry name" value="GAF"/>
</dbReference>
<dbReference type="SMART" id="SM00387">
    <property type="entry name" value="HATPase_c"/>
    <property type="match status" value="1"/>
</dbReference>
<evidence type="ECO:0000313" key="5">
    <source>
        <dbReference type="EMBL" id="OUS41016.1"/>
    </source>
</evidence>
<sequence>MSFQQPSFQQQVQTIVDSISSSYGDQFFHKVTASLAQAVDADYCFIARLDDKLTTSTTISTYAHGQHVDNFEYELQDTPCAEVACSRIEVYPEHVTRLFPKDILLQDMGIEAYVGASLKNSDNKILGIVVALYQHKIDNPDEIHTLYKLFSGRIAAEIDSNEKTLALKAANDFLEEKVTARTKELATATKHLIEQEKFASLGTLVAGIAHEINTPIGVAISATSMLQDTNSKILQLLSDKELTENNLREEILVLTESSNLIATNLQRAAGQINNFKKIAVDQGSSDISNFQLSGHADMIIQSLHAEIKKYSIEVINNIPITLYFNSHVSDYQQILNNLILNALHHGFDKHQTGQIIIAATESTDYIQLVVRDSGKGIDKNIINHIYTPFFTSTSRATGPGLGLSIVYNLVNQRFGGSIQVQSEPGKGTCFTLDLPKERPKEYHI</sequence>
<dbReference type="CDD" id="cd00075">
    <property type="entry name" value="HATPase"/>
    <property type="match status" value="1"/>
</dbReference>
<dbReference type="Gene3D" id="3.30.450.40">
    <property type="match status" value="1"/>
</dbReference>
<dbReference type="PANTHER" id="PTHR43065">
    <property type="entry name" value="SENSOR HISTIDINE KINASE"/>
    <property type="match status" value="1"/>
</dbReference>
<dbReference type="CDD" id="cd00082">
    <property type="entry name" value="HisKA"/>
    <property type="match status" value="1"/>
</dbReference>
<proteinExistence type="predicted"/>
<dbReference type="EMBL" id="MABE01000175">
    <property type="protein sequence ID" value="OUS41016.1"/>
    <property type="molecule type" value="Genomic_DNA"/>
</dbReference>
<dbReference type="GO" id="GO:0000155">
    <property type="term" value="F:phosphorelay sensor kinase activity"/>
    <property type="evidence" value="ECO:0007669"/>
    <property type="project" value="InterPro"/>
</dbReference>
<accession>A0A1Y5HUM3</accession>
<dbReference type="InterPro" id="IPR004358">
    <property type="entry name" value="Sig_transdc_His_kin-like_C"/>
</dbReference>
<evidence type="ECO:0000256" key="3">
    <source>
        <dbReference type="ARBA" id="ARBA00022553"/>
    </source>
</evidence>
<dbReference type="SUPFAM" id="SSF55874">
    <property type="entry name" value="ATPase domain of HSP90 chaperone/DNA topoisomerase II/histidine kinase"/>
    <property type="match status" value="1"/>
</dbReference>
<dbReference type="Gene3D" id="1.10.287.130">
    <property type="match status" value="1"/>
</dbReference>
<name>A0A1Y5HUM3_OLEAN</name>
<dbReference type="Gene3D" id="3.30.565.10">
    <property type="entry name" value="Histidine kinase-like ATPase, C-terminal domain"/>
    <property type="match status" value="1"/>
</dbReference>
<comment type="catalytic activity">
    <reaction evidence="1">
        <text>ATP + protein L-histidine = ADP + protein N-phospho-L-histidine.</text>
        <dbReference type="EC" id="2.7.13.3"/>
    </reaction>
</comment>
<evidence type="ECO:0000259" key="4">
    <source>
        <dbReference type="PROSITE" id="PS50109"/>
    </source>
</evidence>
<protein>
    <recommendedName>
        <fullName evidence="2">histidine kinase</fullName>
        <ecNumber evidence="2">2.7.13.3</ecNumber>
    </recommendedName>
</protein>
<dbReference type="InterPro" id="IPR036097">
    <property type="entry name" value="HisK_dim/P_sf"/>
</dbReference>
<reference evidence="6" key="1">
    <citation type="journal article" date="2017" name="Proc. Natl. Acad. Sci. U.S.A.">
        <title>Simulation of Deepwater Horizon oil plume reveals substrate specialization within a complex community of hydrocarbon degraders.</title>
        <authorList>
            <person name="Hu P."/>
            <person name="Dubinsky E.A."/>
            <person name="Probst A.J."/>
            <person name="Wang J."/>
            <person name="Sieber C.M.K."/>
            <person name="Tom L.M."/>
            <person name="Gardinali P."/>
            <person name="Banfield J.F."/>
            <person name="Atlas R.M."/>
            <person name="Andersen G.L."/>
        </authorList>
    </citation>
    <scope>NUCLEOTIDE SEQUENCE [LARGE SCALE GENOMIC DNA]</scope>
</reference>
<organism evidence="5 6">
    <name type="scientific">Oleispira antarctica</name>
    <dbReference type="NCBI Taxonomy" id="188908"/>
    <lineage>
        <taxon>Bacteria</taxon>
        <taxon>Pseudomonadati</taxon>
        <taxon>Pseudomonadota</taxon>
        <taxon>Gammaproteobacteria</taxon>
        <taxon>Oceanospirillales</taxon>
        <taxon>Oceanospirillaceae</taxon>
        <taxon>Oleispira</taxon>
    </lineage>
</organism>
<dbReference type="EC" id="2.7.13.3" evidence="2"/>
<gene>
    <name evidence="5" type="ORF">A9R00_03040</name>
</gene>
<dbReference type="SUPFAM" id="SSF55781">
    <property type="entry name" value="GAF domain-like"/>
    <property type="match status" value="1"/>
</dbReference>
<comment type="caution">
    <text evidence="5">The sequence shown here is derived from an EMBL/GenBank/DDBJ whole genome shotgun (WGS) entry which is preliminary data.</text>
</comment>
<dbReference type="InterPro" id="IPR003661">
    <property type="entry name" value="HisK_dim/P_dom"/>
</dbReference>
<evidence type="ECO:0000256" key="2">
    <source>
        <dbReference type="ARBA" id="ARBA00012438"/>
    </source>
</evidence>
<dbReference type="PROSITE" id="PS50109">
    <property type="entry name" value="HIS_KIN"/>
    <property type="match status" value="1"/>
</dbReference>
<dbReference type="InterPro" id="IPR003594">
    <property type="entry name" value="HATPase_dom"/>
</dbReference>
<dbReference type="SUPFAM" id="SSF47384">
    <property type="entry name" value="Homodimeric domain of signal transducing histidine kinase"/>
    <property type="match status" value="1"/>
</dbReference>
<keyword evidence="3" id="KW-0597">Phosphoprotein</keyword>
<dbReference type="InterPro" id="IPR005467">
    <property type="entry name" value="His_kinase_dom"/>
</dbReference>
<dbReference type="Pfam" id="PF01590">
    <property type="entry name" value="GAF"/>
    <property type="match status" value="1"/>
</dbReference>
<feature type="domain" description="Histidine kinase" evidence="4">
    <location>
        <begin position="207"/>
        <end position="438"/>
    </location>
</feature>
<dbReference type="Proteomes" id="UP000227088">
    <property type="component" value="Unassembled WGS sequence"/>
</dbReference>
<dbReference type="AlphaFoldDB" id="A0A1Y5HUM3"/>
<evidence type="ECO:0000256" key="1">
    <source>
        <dbReference type="ARBA" id="ARBA00000085"/>
    </source>
</evidence>
<dbReference type="InterPro" id="IPR029016">
    <property type="entry name" value="GAF-like_dom_sf"/>
</dbReference>